<accession>A0A9W7DXF1</accession>
<dbReference type="AlphaFoldDB" id="A0A9W7DXF1"/>
<keyword evidence="3" id="KW-1185">Reference proteome</keyword>
<protein>
    <submittedName>
        <fullName evidence="2">Uncharacterized protein</fullName>
    </submittedName>
</protein>
<dbReference type="EMBL" id="BRXW01000494">
    <property type="protein sequence ID" value="GMH60034.1"/>
    <property type="molecule type" value="Genomic_DNA"/>
</dbReference>
<evidence type="ECO:0000313" key="3">
    <source>
        <dbReference type="Proteomes" id="UP001165122"/>
    </source>
</evidence>
<comment type="caution">
    <text evidence="2">The sequence shown here is derived from an EMBL/GenBank/DDBJ whole genome shotgun (WGS) entry which is preliminary data.</text>
</comment>
<feature type="compositionally biased region" description="Polar residues" evidence="1">
    <location>
        <begin position="15"/>
        <end position="30"/>
    </location>
</feature>
<evidence type="ECO:0000256" key="1">
    <source>
        <dbReference type="SAM" id="MobiDB-lite"/>
    </source>
</evidence>
<organism evidence="2 3">
    <name type="scientific">Triparma laevis f. longispina</name>
    <dbReference type="NCBI Taxonomy" id="1714387"/>
    <lineage>
        <taxon>Eukaryota</taxon>
        <taxon>Sar</taxon>
        <taxon>Stramenopiles</taxon>
        <taxon>Ochrophyta</taxon>
        <taxon>Bolidophyceae</taxon>
        <taxon>Parmales</taxon>
        <taxon>Triparmaceae</taxon>
        <taxon>Triparma</taxon>
    </lineage>
</organism>
<proteinExistence type="predicted"/>
<sequence>MSDSKVSPLEGAPTRQPSSPSKVGSETQSILHEESGVVLSKALRAQRKDETTRRGLVEKYKQEQEYSEAELDAFLKYFSVFAMFDADNANLVADAIKRRKNIHELVSDVQTMYSPGENRLYIRGSIIVRGTALDILAFGIDYEAEHFKLEENIDPHCLEYRILGRKNDHSLDIYDVRGGLPPGFMP</sequence>
<reference evidence="3" key="1">
    <citation type="journal article" date="2023" name="Commun. Biol.">
        <title>Genome analysis of Parmales, the sister group of diatoms, reveals the evolutionary specialization of diatoms from phago-mixotrophs to photoautotrophs.</title>
        <authorList>
            <person name="Ban H."/>
            <person name="Sato S."/>
            <person name="Yoshikawa S."/>
            <person name="Yamada K."/>
            <person name="Nakamura Y."/>
            <person name="Ichinomiya M."/>
            <person name="Sato N."/>
            <person name="Blanc-Mathieu R."/>
            <person name="Endo H."/>
            <person name="Kuwata A."/>
            <person name="Ogata H."/>
        </authorList>
    </citation>
    <scope>NUCLEOTIDE SEQUENCE [LARGE SCALE GENOMIC DNA]</scope>
    <source>
        <strain evidence="3">NIES 3700</strain>
    </source>
</reference>
<feature type="region of interest" description="Disordered" evidence="1">
    <location>
        <begin position="1"/>
        <end position="34"/>
    </location>
</feature>
<name>A0A9W7DXF1_9STRA</name>
<dbReference type="Proteomes" id="UP001165122">
    <property type="component" value="Unassembled WGS sequence"/>
</dbReference>
<evidence type="ECO:0000313" key="2">
    <source>
        <dbReference type="EMBL" id="GMH60034.1"/>
    </source>
</evidence>
<gene>
    <name evidence="2" type="ORF">TrLO_g2210</name>
</gene>